<feature type="compositionally biased region" description="Basic and acidic residues" evidence="1">
    <location>
        <begin position="243"/>
        <end position="252"/>
    </location>
</feature>
<feature type="compositionally biased region" description="Acidic residues" evidence="1">
    <location>
        <begin position="229"/>
        <end position="242"/>
    </location>
</feature>
<evidence type="ECO:0000256" key="2">
    <source>
        <dbReference type="SAM" id="SignalP"/>
    </source>
</evidence>
<dbReference type="Proteomes" id="UP000662939">
    <property type="component" value="Chromosome"/>
</dbReference>
<organism evidence="3 4">
    <name type="scientific">Natronoglycomyces albus</name>
    <dbReference type="NCBI Taxonomy" id="2811108"/>
    <lineage>
        <taxon>Bacteria</taxon>
        <taxon>Bacillati</taxon>
        <taxon>Actinomycetota</taxon>
        <taxon>Actinomycetes</taxon>
        <taxon>Glycomycetales</taxon>
        <taxon>Glycomycetaceae</taxon>
        <taxon>Natronoglycomyces</taxon>
    </lineage>
</organism>
<gene>
    <name evidence="3" type="ORF">JQS30_13825</name>
</gene>
<evidence type="ECO:0008006" key="5">
    <source>
        <dbReference type="Google" id="ProtNLM"/>
    </source>
</evidence>
<proteinExistence type="predicted"/>
<keyword evidence="2" id="KW-0732">Signal</keyword>
<protein>
    <recommendedName>
        <fullName evidence="5">Lipoprotein</fullName>
    </recommendedName>
</protein>
<dbReference type="EMBL" id="CP070496">
    <property type="protein sequence ID" value="QSB04831.1"/>
    <property type="molecule type" value="Genomic_DNA"/>
</dbReference>
<feature type="signal peptide" evidence="2">
    <location>
        <begin position="1"/>
        <end position="26"/>
    </location>
</feature>
<evidence type="ECO:0000313" key="4">
    <source>
        <dbReference type="Proteomes" id="UP000662939"/>
    </source>
</evidence>
<name>A0A895XG37_9ACTN</name>
<evidence type="ECO:0000256" key="1">
    <source>
        <dbReference type="SAM" id="MobiDB-lite"/>
    </source>
</evidence>
<keyword evidence="4" id="KW-1185">Reference proteome</keyword>
<dbReference type="RefSeq" id="WP_213170830.1">
    <property type="nucleotide sequence ID" value="NZ_CP070496.1"/>
</dbReference>
<evidence type="ECO:0000313" key="3">
    <source>
        <dbReference type="EMBL" id="QSB04831.1"/>
    </source>
</evidence>
<reference evidence="3" key="1">
    <citation type="submission" date="2021-02" db="EMBL/GenBank/DDBJ databases">
        <title>Natronoglycomyces albus gen. nov., sp. nov, a haloalkaliphilic actinobacterium from a soda solonchak soil.</title>
        <authorList>
            <person name="Sorokin D.Y."/>
            <person name="Khijniak T.V."/>
            <person name="Zakharycheva A.P."/>
            <person name="Boueva O.V."/>
            <person name="Ariskina E.V."/>
            <person name="Hahnke R.L."/>
            <person name="Bunk B."/>
            <person name="Sproer C."/>
            <person name="Schumann P."/>
            <person name="Evtushenko L.I."/>
            <person name="Kublanov I.V."/>
        </authorList>
    </citation>
    <scope>NUCLEOTIDE SEQUENCE</scope>
    <source>
        <strain evidence="3">DSM 106290</strain>
    </source>
</reference>
<accession>A0A895XG37</accession>
<dbReference type="AlphaFoldDB" id="A0A895XG37"/>
<feature type="chain" id="PRO_5034143763" description="Lipoprotein" evidence="2">
    <location>
        <begin position="27"/>
        <end position="252"/>
    </location>
</feature>
<feature type="region of interest" description="Disordered" evidence="1">
    <location>
        <begin position="210"/>
        <end position="252"/>
    </location>
</feature>
<dbReference type="KEGG" id="nav:JQS30_13825"/>
<sequence>MHLRIWIPVAILATLAACGTSHPTPAEERSPRPVSAAQALTGFAASAMDASFTATYEWSEGGEVTVWRAMDRTWRVDVQGWAHGGEVDVTVAWTAEGFFQCAQDECVRLAGITGEIPRRFDPLVQRPFTEWLPVLLDRQTPFAVSYTDDEVEAAQEAQCFRLTPNTVVVEPPIPPGRWCLSPSGEVASVSNAQVGTLTLAEEPRAAVGSVRLPGEIVEGEALGRSAPEPEADEEEEEDDESGERDSSGAENE</sequence>
<dbReference type="PROSITE" id="PS51257">
    <property type="entry name" value="PROKAR_LIPOPROTEIN"/>
    <property type="match status" value="1"/>
</dbReference>